<sequence length="35" mass="3739">MQAHKPVGEGVRRASSARLFIIPGFGVAVEGYQLP</sequence>
<name>A0A5E7UPK7_PSEFL</name>
<evidence type="ECO:0000313" key="1">
    <source>
        <dbReference type="EMBL" id="VVQ12973.1"/>
    </source>
</evidence>
<dbReference type="EMBL" id="CABVJE010000017">
    <property type="protein sequence ID" value="VVQ12973.1"/>
    <property type="molecule type" value="Genomic_DNA"/>
</dbReference>
<evidence type="ECO:0000313" key="2">
    <source>
        <dbReference type="Proteomes" id="UP000327191"/>
    </source>
</evidence>
<gene>
    <name evidence="1" type="ORF">PS938_03857</name>
</gene>
<organism evidence="1 2">
    <name type="scientific">Pseudomonas fluorescens</name>
    <dbReference type="NCBI Taxonomy" id="294"/>
    <lineage>
        <taxon>Bacteria</taxon>
        <taxon>Pseudomonadati</taxon>
        <taxon>Pseudomonadota</taxon>
        <taxon>Gammaproteobacteria</taxon>
        <taxon>Pseudomonadales</taxon>
        <taxon>Pseudomonadaceae</taxon>
        <taxon>Pseudomonas</taxon>
    </lineage>
</organism>
<protein>
    <submittedName>
        <fullName evidence="1">Uncharacterized protein</fullName>
    </submittedName>
</protein>
<reference evidence="1 2" key="1">
    <citation type="submission" date="2019-09" db="EMBL/GenBank/DDBJ databases">
        <authorList>
            <person name="Chandra G."/>
            <person name="Truman W A."/>
        </authorList>
    </citation>
    <scope>NUCLEOTIDE SEQUENCE [LARGE SCALE GENOMIC DNA]</scope>
    <source>
        <strain evidence="1">PS938</strain>
    </source>
</reference>
<dbReference type="Proteomes" id="UP000327191">
    <property type="component" value="Unassembled WGS sequence"/>
</dbReference>
<accession>A0A5E7UPK7</accession>
<proteinExistence type="predicted"/>
<dbReference type="AlphaFoldDB" id="A0A5E7UPK7"/>